<dbReference type="Proteomes" id="UP001054821">
    <property type="component" value="Chromosome 1"/>
</dbReference>
<feature type="compositionally biased region" description="Gly residues" evidence="1">
    <location>
        <begin position="68"/>
        <end position="83"/>
    </location>
</feature>
<organism evidence="2 3">
    <name type="scientific">Prunus dulcis</name>
    <name type="common">Almond</name>
    <name type="synonym">Amygdalus dulcis</name>
    <dbReference type="NCBI Taxonomy" id="3755"/>
    <lineage>
        <taxon>Eukaryota</taxon>
        <taxon>Viridiplantae</taxon>
        <taxon>Streptophyta</taxon>
        <taxon>Embryophyta</taxon>
        <taxon>Tracheophyta</taxon>
        <taxon>Spermatophyta</taxon>
        <taxon>Magnoliopsida</taxon>
        <taxon>eudicotyledons</taxon>
        <taxon>Gunneridae</taxon>
        <taxon>Pentapetalae</taxon>
        <taxon>rosids</taxon>
        <taxon>fabids</taxon>
        <taxon>Rosales</taxon>
        <taxon>Rosaceae</taxon>
        <taxon>Amygdaloideae</taxon>
        <taxon>Amygdaleae</taxon>
        <taxon>Prunus</taxon>
    </lineage>
</organism>
<keyword evidence="3" id="KW-1185">Reference proteome</keyword>
<evidence type="ECO:0000256" key="1">
    <source>
        <dbReference type="SAM" id="MobiDB-lite"/>
    </source>
</evidence>
<dbReference type="AlphaFoldDB" id="A0AAD4WUY3"/>
<gene>
    <name evidence="2" type="ORF">L3X38_002901</name>
</gene>
<dbReference type="EMBL" id="JAJFAZ020000001">
    <property type="protein sequence ID" value="KAI5350010.1"/>
    <property type="molecule type" value="Genomic_DNA"/>
</dbReference>
<sequence>MRKSGLTRGSPNLVILRLRKGVSLQKIKFLQTGNVRGGSWVGWRMDRVEEKVRLRRRMSTERERGRETIGGGRRGGGMGRGTQ</sequence>
<proteinExistence type="predicted"/>
<evidence type="ECO:0000313" key="2">
    <source>
        <dbReference type="EMBL" id="KAI5350010.1"/>
    </source>
</evidence>
<reference evidence="2 3" key="1">
    <citation type="journal article" date="2022" name="G3 (Bethesda)">
        <title>Whole-genome sequence and methylome profiling of the almond [Prunus dulcis (Mill.) D.A. Webb] cultivar 'Nonpareil'.</title>
        <authorList>
            <person name="D'Amico-Willman K.M."/>
            <person name="Ouma W.Z."/>
            <person name="Meulia T."/>
            <person name="Sideli G.M."/>
            <person name="Gradziel T.M."/>
            <person name="Fresnedo-Ramirez J."/>
        </authorList>
    </citation>
    <scope>NUCLEOTIDE SEQUENCE [LARGE SCALE GENOMIC DNA]</scope>
    <source>
        <strain evidence="2">Clone GOH B32 T37-40</strain>
    </source>
</reference>
<protein>
    <submittedName>
        <fullName evidence="2">Uncharacterized protein</fullName>
    </submittedName>
</protein>
<accession>A0AAD4WUY3</accession>
<comment type="caution">
    <text evidence="2">The sequence shown here is derived from an EMBL/GenBank/DDBJ whole genome shotgun (WGS) entry which is preliminary data.</text>
</comment>
<feature type="region of interest" description="Disordered" evidence="1">
    <location>
        <begin position="57"/>
        <end position="83"/>
    </location>
</feature>
<feature type="compositionally biased region" description="Basic and acidic residues" evidence="1">
    <location>
        <begin position="57"/>
        <end position="67"/>
    </location>
</feature>
<evidence type="ECO:0000313" key="3">
    <source>
        <dbReference type="Proteomes" id="UP001054821"/>
    </source>
</evidence>
<name>A0AAD4WUY3_PRUDU</name>